<dbReference type="InterPro" id="IPR008930">
    <property type="entry name" value="Terpenoid_cyclase/PrenylTrfase"/>
</dbReference>
<dbReference type="OrthoDB" id="24893at2759"/>
<dbReference type="GO" id="GO:0005953">
    <property type="term" value="C:CAAX-protein geranylgeranyltransferase complex"/>
    <property type="evidence" value="ECO:0007669"/>
    <property type="project" value="TreeGrafter"/>
</dbReference>
<evidence type="ECO:0000313" key="9">
    <source>
        <dbReference type="EMBL" id="CDW55497.1"/>
    </source>
</evidence>
<dbReference type="PANTHER" id="PTHR11774:SF4">
    <property type="entry name" value="GERANYLGERANYL TRANSFERASE TYPE-1 SUBUNIT BETA"/>
    <property type="match status" value="1"/>
</dbReference>
<evidence type="ECO:0000259" key="8">
    <source>
        <dbReference type="Pfam" id="PF00432"/>
    </source>
</evidence>
<protein>
    <submittedName>
        <fullName evidence="9">Prenyltrans 2 domain containing protein</fullName>
    </submittedName>
</protein>
<reference evidence="9" key="2">
    <citation type="submission" date="2014-03" db="EMBL/GenBank/DDBJ databases">
        <title>The whipworm genome and dual-species transcriptomics of an intimate host-pathogen interaction.</title>
        <authorList>
            <person name="Foth B.J."/>
            <person name="Tsai I.J."/>
            <person name="Reid A.J."/>
            <person name="Bancroft A.J."/>
            <person name="Nichol S."/>
            <person name="Tracey A."/>
            <person name="Holroyd N."/>
            <person name="Cotton J.A."/>
            <person name="Stanley E.J."/>
            <person name="Zarowiecki M."/>
            <person name="Liu J.Z."/>
            <person name="Huckvale T."/>
            <person name="Cooper P.J."/>
            <person name="Grencis R.K."/>
            <person name="Berriman M."/>
        </authorList>
    </citation>
    <scope>NUCLEOTIDE SEQUENCE [LARGE SCALE GENOMIC DNA]</scope>
</reference>
<dbReference type="Pfam" id="PF00432">
    <property type="entry name" value="Prenyltrans"/>
    <property type="match status" value="1"/>
</dbReference>
<dbReference type="AlphaFoldDB" id="A0A077Z4S7"/>
<organism evidence="9 10">
    <name type="scientific">Trichuris trichiura</name>
    <name type="common">Whipworm</name>
    <name type="synonym">Trichocephalus trichiurus</name>
    <dbReference type="NCBI Taxonomy" id="36087"/>
    <lineage>
        <taxon>Eukaryota</taxon>
        <taxon>Metazoa</taxon>
        <taxon>Ecdysozoa</taxon>
        <taxon>Nematoda</taxon>
        <taxon>Enoplea</taxon>
        <taxon>Dorylaimia</taxon>
        <taxon>Trichinellida</taxon>
        <taxon>Trichuridae</taxon>
        <taxon>Trichuris</taxon>
    </lineage>
</organism>
<dbReference type="EMBL" id="HG805958">
    <property type="protein sequence ID" value="CDW55497.1"/>
    <property type="molecule type" value="Genomic_DNA"/>
</dbReference>
<name>A0A077Z4S7_TRITR</name>
<proteinExistence type="inferred from homology"/>
<sequence>MYFVLSGLDILGAISEISPSEQRRIVDWIYSFQVTASQGVAPSACGFQGSHFGVVATENKRNDYHCVGVHLVATYSAIMSLAILGDDFCRLDRDSILKGVQACQMEDGSIRSNPLNDESDMRHVYAAVAICYVLHDFSPINIPRLLAFIDKCWRYEGGFGQTYNTEAHGGSTYCAVASLHLLGKLDDVSVFSAKKRRQLLRWLVLKQKEGFHGRINKDDDSCYAFWIGATLRILSAHELIDRQRLLDFGGEVQCSNHGGFSREPGAAPDLLHTYLFIAGLCALNYDNMPTFNAALNVTQSAANRLLSRFRHAQLGR</sequence>
<accession>A0A077Z4S7</accession>
<evidence type="ECO:0000256" key="1">
    <source>
        <dbReference type="ARBA" id="ARBA00001947"/>
    </source>
</evidence>
<gene>
    <name evidence="9" type="ORF">TTRE_0000376901</name>
</gene>
<comment type="cofactor">
    <cofactor evidence="1">
        <name>Zn(2+)</name>
        <dbReference type="ChEBI" id="CHEBI:29105"/>
    </cofactor>
</comment>
<evidence type="ECO:0000313" key="10">
    <source>
        <dbReference type="Proteomes" id="UP000030665"/>
    </source>
</evidence>
<feature type="domain" description="Prenyltransferase alpha-alpha toroid" evidence="8">
    <location>
        <begin position="1"/>
        <end position="297"/>
    </location>
</feature>
<comment type="similarity">
    <text evidence="2">Belongs to the protein prenyltransferase subunit beta family.</text>
</comment>
<dbReference type="PANTHER" id="PTHR11774">
    <property type="entry name" value="GERANYLGERANYL TRANSFERASE TYPE BETA SUBUNIT"/>
    <property type="match status" value="1"/>
</dbReference>
<evidence type="ECO:0000256" key="3">
    <source>
        <dbReference type="ARBA" id="ARBA00022602"/>
    </source>
</evidence>
<dbReference type="Gene3D" id="1.50.10.20">
    <property type="match status" value="1"/>
</dbReference>
<keyword evidence="3" id="KW-0637">Prenyltransferase</keyword>
<dbReference type="InterPro" id="IPR001330">
    <property type="entry name" value="Prenyltrans"/>
</dbReference>
<keyword evidence="10" id="KW-1185">Reference proteome</keyword>
<keyword evidence="6" id="KW-0677">Repeat</keyword>
<dbReference type="GO" id="GO:0046872">
    <property type="term" value="F:metal ion binding"/>
    <property type="evidence" value="ECO:0007669"/>
    <property type="project" value="UniProtKB-KW"/>
</dbReference>
<keyword evidence="7" id="KW-0862">Zinc</keyword>
<evidence type="ECO:0000256" key="2">
    <source>
        <dbReference type="ARBA" id="ARBA00010497"/>
    </source>
</evidence>
<dbReference type="SUPFAM" id="SSF48239">
    <property type="entry name" value="Terpenoid cyclases/Protein prenyltransferases"/>
    <property type="match status" value="1"/>
</dbReference>
<evidence type="ECO:0000256" key="4">
    <source>
        <dbReference type="ARBA" id="ARBA00022679"/>
    </source>
</evidence>
<evidence type="ECO:0000256" key="6">
    <source>
        <dbReference type="ARBA" id="ARBA00022737"/>
    </source>
</evidence>
<dbReference type="InterPro" id="IPR045089">
    <property type="entry name" value="PGGT1B-like"/>
</dbReference>
<keyword evidence="4" id="KW-0808">Transferase</keyword>
<keyword evidence="5" id="KW-0479">Metal-binding</keyword>
<dbReference type="GO" id="GO:0004662">
    <property type="term" value="F:CAAX-protein geranylgeranyltransferase activity"/>
    <property type="evidence" value="ECO:0007669"/>
    <property type="project" value="TreeGrafter"/>
</dbReference>
<dbReference type="STRING" id="36087.A0A077Z4S7"/>
<dbReference type="Proteomes" id="UP000030665">
    <property type="component" value="Unassembled WGS sequence"/>
</dbReference>
<evidence type="ECO:0000256" key="5">
    <source>
        <dbReference type="ARBA" id="ARBA00022723"/>
    </source>
</evidence>
<evidence type="ECO:0000256" key="7">
    <source>
        <dbReference type="ARBA" id="ARBA00022833"/>
    </source>
</evidence>
<reference evidence="9" key="1">
    <citation type="submission" date="2014-01" db="EMBL/GenBank/DDBJ databases">
        <authorList>
            <person name="Aslett M."/>
        </authorList>
    </citation>
    <scope>NUCLEOTIDE SEQUENCE</scope>
</reference>